<accession>A0A3S4E453</accession>
<dbReference type="EMBL" id="LR134117">
    <property type="protein sequence ID" value="VDZ61803.1"/>
    <property type="molecule type" value="Genomic_DNA"/>
</dbReference>
<gene>
    <name evidence="2" type="ORF">NCTC11214_03888</name>
</gene>
<dbReference type="KEGG" id="sof:NCTC11214_03888"/>
<name>A0A3S4E453_SEROD</name>
<reference evidence="2 3" key="1">
    <citation type="submission" date="2018-12" db="EMBL/GenBank/DDBJ databases">
        <authorList>
            <consortium name="Pathogen Informatics"/>
        </authorList>
    </citation>
    <scope>NUCLEOTIDE SEQUENCE [LARGE SCALE GENOMIC DNA]</scope>
    <source>
        <strain evidence="2 3">NCTC11214</strain>
    </source>
</reference>
<evidence type="ECO:0000313" key="3">
    <source>
        <dbReference type="Proteomes" id="UP000281391"/>
    </source>
</evidence>
<dbReference type="Proteomes" id="UP000281391">
    <property type="component" value="Chromosome"/>
</dbReference>
<feature type="region of interest" description="Disordered" evidence="1">
    <location>
        <begin position="1"/>
        <end position="33"/>
    </location>
</feature>
<evidence type="ECO:0000313" key="2">
    <source>
        <dbReference type="EMBL" id="VDZ61803.1"/>
    </source>
</evidence>
<organism evidence="2 3">
    <name type="scientific">Serratia odorifera</name>
    <dbReference type="NCBI Taxonomy" id="618"/>
    <lineage>
        <taxon>Bacteria</taxon>
        <taxon>Pseudomonadati</taxon>
        <taxon>Pseudomonadota</taxon>
        <taxon>Gammaproteobacteria</taxon>
        <taxon>Enterobacterales</taxon>
        <taxon>Yersiniaceae</taxon>
        <taxon>Serratia</taxon>
    </lineage>
</organism>
<protein>
    <submittedName>
        <fullName evidence="2">Uncharacterized protein</fullName>
    </submittedName>
</protein>
<proteinExistence type="predicted"/>
<evidence type="ECO:0000256" key="1">
    <source>
        <dbReference type="SAM" id="MobiDB-lite"/>
    </source>
</evidence>
<dbReference type="AlphaFoldDB" id="A0A3S4E453"/>
<sequence length="64" mass="6954">MHTASAANASGLCTRWPQSRAEAEKTRTSPPVANLARKLHYSDCLWANGGSVSNNDTQRPTGRR</sequence>